<dbReference type="GO" id="GO:0006355">
    <property type="term" value="P:regulation of DNA-templated transcription"/>
    <property type="evidence" value="ECO:0007669"/>
    <property type="project" value="InterPro"/>
</dbReference>
<evidence type="ECO:0000313" key="8">
    <source>
        <dbReference type="Proteomes" id="UP000253817"/>
    </source>
</evidence>
<feature type="transmembrane region" description="Helical" evidence="4">
    <location>
        <begin position="307"/>
        <end position="326"/>
    </location>
</feature>
<dbReference type="EMBL" id="PPTT01000004">
    <property type="protein sequence ID" value="RDB70773.1"/>
    <property type="molecule type" value="Genomic_DNA"/>
</dbReference>
<dbReference type="CDD" id="cd06170">
    <property type="entry name" value="LuxR_C_like"/>
    <property type="match status" value="1"/>
</dbReference>
<dbReference type="PANTHER" id="PTHR44688:SF16">
    <property type="entry name" value="DNA-BINDING TRANSCRIPTIONAL ACTIVATOR DEVR_DOSR"/>
    <property type="match status" value="1"/>
</dbReference>
<sequence>MGLYRCAHEWPLWFNAAVAHVGVGPLFEGGFFFLLVDMGKVAGLVAYLALCYGFDAHRRSGFLLALPSALIVAGCLVPLLVVLGIDPGPRVVVASLVLIGGGAGMLFAQWIEFCGYLPPVKVIQVFAVSFAVRFVVLPLVTGVDALSSTLLVMALAGTSFVQVAFCFDKVPSLGASPRVATGAGSLSGFGTLFLFVCVFAFAYGLCGSATSLSHSASETGWGTVLPSVVVLVLAFEMGDRFDRTILYAIALPLMTAGLIGVEFLGVSPSLSQVLVSAAYSTFDLLVYTLVCSSAYQNRTSAMLPGSCVRVFALVAADAAIVLMRLVPALNSGVVVTITIFAAVGAGIVVFAPRLGDRRAYASFQPQERTSERERLGAVATAKGLSQRETTVFHLLVEGKTATEISEELFISNGAVRAHCSRIYDKFGVHSRKDFDALLRR</sequence>
<dbReference type="Proteomes" id="UP000253817">
    <property type="component" value="Unassembled WGS sequence"/>
</dbReference>
<dbReference type="EMBL" id="QICC01000081">
    <property type="protein sequence ID" value="RNM40450.1"/>
    <property type="molecule type" value="Genomic_DNA"/>
</dbReference>
<dbReference type="GO" id="GO:0003677">
    <property type="term" value="F:DNA binding"/>
    <property type="evidence" value="ECO:0007669"/>
    <property type="project" value="UniProtKB-KW"/>
</dbReference>
<comment type="caution">
    <text evidence="7">The sequence shown here is derived from an EMBL/GenBank/DDBJ whole genome shotgun (WGS) entry which is preliminary data.</text>
</comment>
<evidence type="ECO:0000313" key="7">
    <source>
        <dbReference type="EMBL" id="RNM40450.1"/>
    </source>
</evidence>
<evidence type="ECO:0000313" key="6">
    <source>
        <dbReference type="EMBL" id="RDB70773.1"/>
    </source>
</evidence>
<dbReference type="InterPro" id="IPR000792">
    <property type="entry name" value="Tscrpt_reg_LuxR_C"/>
</dbReference>
<keyword evidence="8" id="KW-1185">Reference proteome</keyword>
<feature type="transmembrane region" description="Helical" evidence="4">
    <location>
        <begin position="91"/>
        <end position="110"/>
    </location>
</feature>
<evidence type="ECO:0000259" key="5">
    <source>
        <dbReference type="PROSITE" id="PS50043"/>
    </source>
</evidence>
<dbReference type="InterPro" id="IPR016032">
    <property type="entry name" value="Sig_transdc_resp-reg_C-effctor"/>
</dbReference>
<feature type="transmembrane region" description="Helical" evidence="4">
    <location>
        <begin position="332"/>
        <end position="351"/>
    </location>
</feature>
<dbReference type="AlphaFoldDB" id="A0A3N0IVH3"/>
<dbReference type="InterPro" id="IPR036388">
    <property type="entry name" value="WH-like_DNA-bd_sf"/>
</dbReference>
<dbReference type="Proteomes" id="UP000270112">
    <property type="component" value="Unassembled WGS sequence"/>
</dbReference>
<dbReference type="PANTHER" id="PTHR44688">
    <property type="entry name" value="DNA-BINDING TRANSCRIPTIONAL ACTIVATOR DEVR_DOSR"/>
    <property type="match status" value="1"/>
</dbReference>
<keyword evidence="4" id="KW-0812">Transmembrane</keyword>
<evidence type="ECO:0000256" key="3">
    <source>
        <dbReference type="ARBA" id="ARBA00023163"/>
    </source>
</evidence>
<feature type="transmembrane region" description="Helical" evidence="4">
    <location>
        <begin position="273"/>
        <end position="295"/>
    </location>
</feature>
<proteinExistence type="predicted"/>
<reference evidence="7" key="3">
    <citation type="journal article" date="2019" name="Microbiol. Resour. Announc.">
        <title>Draft Genome Sequences of Type Strains of Gordonibacter faecihominis, Paraeggerthella hongkongensis, Parvibacter caecicola,Slackia equolifaciens, Slackia faecicanis, and Slackia isoflavoniconvertens.</title>
        <authorList>
            <person name="Danylec N."/>
            <person name="Stoll D.A."/>
            <person name="Dotsch A."/>
            <person name="Huch M."/>
        </authorList>
    </citation>
    <scope>NUCLEOTIDE SEQUENCE</scope>
    <source>
        <strain evidence="7">DSM 16107</strain>
    </source>
</reference>
<evidence type="ECO:0000313" key="9">
    <source>
        <dbReference type="Proteomes" id="UP000270112"/>
    </source>
</evidence>
<dbReference type="Pfam" id="PF00196">
    <property type="entry name" value="GerE"/>
    <property type="match status" value="1"/>
</dbReference>
<keyword evidence="3" id="KW-0804">Transcription</keyword>
<reference evidence="6 8" key="1">
    <citation type="journal article" date="2018" name="Elife">
        <title>Discovery and characterization of a prevalent human gut bacterial enzyme sufficient for the inactivation of a family of plant toxins.</title>
        <authorList>
            <person name="Koppel N."/>
            <person name="Bisanz J.E."/>
            <person name="Pandelia M.E."/>
            <person name="Turnbaugh P.J."/>
            <person name="Balskus E.P."/>
        </authorList>
    </citation>
    <scope>NUCLEOTIDE SEQUENCE [LARGE SCALE GENOMIC DNA]</scope>
    <source>
        <strain evidence="6 8">DSM 16107</strain>
    </source>
</reference>
<keyword evidence="2" id="KW-0238">DNA-binding</keyword>
<feature type="transmembrane region" description="Helical" evidence="4">
    <location>
        <begin position="245"/>
        <end position="267"/>
    </location>
</feature>
<reference evidence="9" key="2">
    <citation type="submission" date="2018-05" db="EMBL/GenBank/DDBJ databases">
        <title>Genome Sequencing of selected type strains of the family Eggerthellaceae.</title>
        <authorList>
            <person name="Danylec N."/>
            <person name="Stoll D.A."/>
            <person name="Doetsch A."/>
            <person name="Huch M."/>
        </authorList>
    </citation>
    <scope>NUCLEOTIDE SEQUENCE [LARGE SCALE GENOMIC DNA]</scope>
    <source>
        <strain evidence="9">DSM 16107</strain>
    </source>
</reference>
<evidence type="ECO:0000256" key="1">
    <source>
        <dbReference type="ARBA" id="ARBA00023015"/>
    </source>
</evidence>
<dbReference type="PROSITE" id="PS50043">
    <property type="entry name" value="HTH_LUXR_2"/>
    <property type="match status" value="1"/>
</dbReference>
<evidence type="ECO:0000256" key="4">
    <source>
        <dbReference type="SAM" id="Phobius"/>
    </source>
</evidence>
<dbReference type="SUPFAM" id="SSF46894">
    <property type="entry name" value="C-terminal effector domain of the bipartite response regulators"/>
    <property type="match status" value="1"/>
</dbReference>
<dbReference type="PRINTS" id="PR00038">
    <property type="entry name" value="HTHLUXR"/>
</dbReference>
<feature type="transmembrane region" description="Helical" evidence="4">
    <location>
        <begin position="179"/>
        <end position="201"/>
    </location>
</feature>
<organism evidence="7 9">
    <name type="scientific">Eggerthella sinensis</name>
    <dbReference type="NCBI Taxonomy" id="242230"/>
    <lineage>
        <taxon>Bacteria</taxon>
        <taxon>Bacillati</taxon>
        <taxon>Actinomycetota</taxon>
        <taxon>Coriobacteriia</taxon>
        <taxon>Eggerthellales</taxon>
        <taxon>Eggerthellaceae</taxon>
        <taxon>Eggerthella</taxon>
    </lineage>
</organism>
<feature type="transmembrane region" description="Helical" evidence="4">
    <location>
        <begin position="62"/>
        <end position="85"/>
    </location>
</feature>
<name>A0A3N0IVH3_9ACTN</name>
<dbReference type="SMART" id="SM00421">
    <property type="entry name" value="HTH_LUXR"/>
    <property type="match status" value="1"/>
</dbReference>
<keyword evidence="4" id="KW-1133">Transmembrane helix</keyword>
<accession>A0A3N0IVH3</accession>
<keyword evidence="4" id="KW-0472">Membrane</keyword>
<evidence type="ECO:0000256" key="2">
    <source>
        <dbReference type="ARBA" id="ARBA00023125"/>
    </source>
</evidence>
<keyword evidence="1" id="KW-0805">Transcription regulation</keyword>
<feature type="transmembrane region" description="Helical" evidence="4">
    <location>
        <begin position="221"/>
        <end position="238"/>
    </location>
</feature>
<gene>
    <name evidence="6" type="ORF">C1876_03425</name>
    <name evidence="7" type="ORF">DMP09_14255</name>
</gene>
<protein>
    <recommendedName>
        <fullName evidence="5">HTH luxR-type domain-containing protein</fullName>
    </recommendedName>
</protein>
<feature type="transmembrane region" description="Helical" evidence="4">
    <location>
        <begin position="146"/>
        <end position="167"/>
    </location>
</feature>
<dbReference type="Gene3D" id="1.10.10.10">
    <property type="entry name" value="Winged helix-like DNA-binding domain superfamily/Winged helix DNA-binding domain"/>
    <property type="match status" value="1"/>
</dbReference>
<feature type="domain" description="HTH luxR-type" evidence="5">
    <location>
        <begin position="377"/>
        <end position="440"/>
    </location>
</feature>